<keyword evidence="2" id="KW-0732">Signal</keyword>
<feature type="compositionally biased region" description="Low complexity" evidence="1">
    <location>
        <begin position="141"/>
        <end position="153"/>
    </location>
</feature>
<gene>
    <name evidence="3" type="ORF">Mag101_15330</name>
</gene>
<proteinExistence type="predicted"/>
<dbReference type="GO" id="GO:0004623">
    <property type="term" value="F:phospholipase A2 activity"/>
    <property type="evidence" value="ECO:0007669"/>
    <property type="project" value="InterPro"/>
</dbReference>
<evidence type="ECO:0000256" key="1">
    <source>
        <dbReference type="SAM" id="MobiDB-lite"/>
    </source>
</evidence>
<feature type="signal peptide" evidence="2">
    <location>
        <begin position="1"/>
        <end position="15"/>
    </location>
</feature>
<dbReference type="InterPro" id="IPR036444">
    <property type="entry name" value="PLipase_A2_dom_sf"/>
</dbReference>
<dbReference type="AlphaFoldDB" id="A0A1Q2MBE8"/>
<evidence type="ECO:0000313" key="3">
    <source>
        <dbReference type="EMBL" id="AQQ69617.1"/>
    </source>
</evidence>
<name>A0A1Q2MBE8_9GAMM</name>
<sequence>MYLVLLMLASTQSLAVEIKPFTSDGCSAFPDGTIEQEELWLECCTAHDYAYWKGGTFEEREAADEALQACVEKTGEEEIALLMLGGVRIGGTPYLPTDFRWGYGWPMWRGYKALTEEELAAIERSEAARKADSDKTDNDNTDSGNTNNKTDDQ</sequence>
<dbReference type="Proteomes" id="UP000188219">
    <property type="component" value="Chromosome"/>
</dbReference>
<reference evidence="3" key="1">
    <citation type="submission" date="2017-02" db="EMBL/GenBank/DDBJ databases">
        <title>Genome of Microbulbifer agarilyticus GP101.</title>
        <authorList>
            <person name="Jung J."/>
            <person name="Bae S.S."/>
            <person name="Baek K."/>
        </authorList>
    </citation>
    <scope>NUCLEOTIDE SEQUENCE [LARGE SCALE GENOMIC DNA]</scope>
    <source>
        <strain evidence="3">GP101</strain>
    </source>
</reference>
<dbReference type="SUPFAM" id="SSF48619">
    <property type="entry name" value="Phospholipase A2, PLA2"/>
    <property type="match status" value="1"/>
</dbReference>
<accession>A0A1Q2MBE8</accession>
<feature type="chain" id="PRO_5012342999" description="FAD-binding oxidoreductase" evidence="2">
    <location>
        <begin position="16"/>
        <end position="153"/>
    </location>
</feature>
<dbReference type="EMBL" id="CP019650">
    <property type="protein sequence ID" value="AQQ69617.1"/>
    <property type="molecule type" value="Genomic_DNA"/>
</dbReference>
<evidence type="ECO:0000256" key="2">
    <source>
        <dbReference type="SAM" id="SignalP"/>
    </source>
</evidence>
<feature type="compositionally biased region" description="Basic and acidic residues" evidence="1">
    <location>
        <begin position="125"/>
        <end position="138"/>
    </location>
</feature>
<feature type="region of interest" description="Disordered" evidence="1">
    <location>
        <begin position="125"/>
        <end position="153"/>
    </location>
</feature>
<dbReference type="GO" id="GO:0050482">
    <property type="term" value="P:arachidonate secretion"/>
    <property type="evidence" value="ECO:0007669"/>
    <property type="project" value="InterPro"/>
</dbReference>
<protein>
    <recommendedName>
        <fullName evidence="5">FAD-binding oxidoreductase</fullName>
    </recommendedName>
</protein>
<organism evidence="3 4">
    <name type="scientific">Microbulbifer agarilyticus</name>
    <dbReference type="NCBI Taxonomy" id="260552"/>
    <lineage>
        <taxon>Bacteria</taxon>
        <taxon>Pseudomonadati</taxon>
        <taxon>Pseudomonadota</taxon>
        <taxon>Gammaproteobacteria</taxon>
        <taxon>Cellvibrionales</taxon>
        <taxon>Microbulbiferaceae</taxon>
        <taxon>Microbulbifer</taxon>
    </lineage>
</organism>
<keyword evidence="4" id="KW-1185">Reference proteome</keyword>
<dbReference type="GO" id="GO:0006644">
    <property type="term" value="P:phospholipid metabolic process"/>
    <property type="evidence" value="ECO:0007669"/>
    <property type="project" value="InterPro"/>
</dbReference>
<dbReference type="STRING" id="260552.Mag101_15330"/>
<evidence type="ECO:0000313" key="4">
    <source>
        <dbReference type="Proteomes" id="UP000188219"/>
    </source>
</evidence>
<dbReference type="KEGG" id="maga:Mag101_15330"/>
<evidence type="ECO:0008006" key="5">
    <source>
        <dbReference type="Google" id="ProtNLM"/>
    </source>
</evidence>